<dbReference type="STRING" id="428993.SAMN06296058_2606"/>
<dbReference type="PANTHER" id="PTHR30069">
    <property type="entry name" value="TONB-DEPENDENT OUTER MEMBRANE RECEPTOR"/>
    <property type="match status" value="1"/>
</dbReference>
<dbReference type="InterPro" id="IPR039426">
    <property type="entry name" value="TonB-dep_rcpt-like"/>
</dbReference>
<dbReference type="InterPro" id="IPR057601">
    <property type="entry name" value="Oar-like_b-barrel"/>
</dbReference>
<dbReference type="Gene3D" id="2.170.130.10">
    <property type="entry name" value="TonB-dependent receptor, plug domain"/>
    <property type="match status" value="1"/>
</dbReference>
<evidence type="ECO:0000256" key="7">
    <source>
        <dbReference type="PROSITE-ProRule" id="PRU01360"/>
    </source>
</evidence>
<dbReference type="RefSeq" id="WP_079724942.1">
    <property type="nucleotide sequence ID" value="NZ_BMCL01000001.1"/>
</dbReference>
<dbReference type="InterPro" id="IPR037066">
    <property type="entry name" value="Plug_dom_sf"/>
</dbReference>
<dbReference type="GO" id="GO:0044718">
    <property type="term" value="P:siderophore transmembrane transport"/>
    <property type="evidence" value="ECO:0007669"/>
    <property type="project" value="TreeGrafter"/>
</dbReference>
<evidence type="ECO:0000256" key="8">
    <source>
        <dbReference type="SAM" id="SignalP"/>
    </source>
</evidence>
<keyword evidence="4 7" id="KW-0812">Transmembrane</keyword>
<evidence type="ECO:0000313" key="10">
    <source>
        <dbReference type="EMBL" id="SKC76021.1"/>
    </source>
</evidence>
<comment type="subcellular location">
    <subcellularLocation>
        <location evidence="1 7">Cell outer membrane</location>
        <topology evidence="1 7">Multi-pass membrane protein</topology>
    </subcellularLocation>
</comment>
<evidence type="ECO:0000313" key="11">
    <source>
        <dbReference type="Proteomes" id="UP000190341"/>
    </source>
</evidence>
<keyword evidence="2 7" id="KW-0813">Transport</keyword>
<evidence type="ECO:0000256" key="1">
    <source>
        <dbReference type="ARBA" id="ARBA00004571"/>
    </source>
</evidence>
<dbReference type="AlphaFoldDB" id="A0A1T5LJ73"/>
<keyword evidence="10" id="KW-0121">Carboxypeptidase</keyword>
<keyword evidence="6 7" id="KW-0998">Cell outer membrane</keyword>
<dbReference type="GO" id="GO:0015344">
    <property type="term" value="F:siderophore uptake transmembrane transporter activity"/>
    <property type="evidence" value="ECO:0007669"/>
    <property type="project" value="TreeGrafter"/>
</dbReference>
<evidence type="ECO:0000256" key="4">
    <source>
        <dbReference type="ARBA" id="ARBA00022692"/>
    </source>
</evidence>
<dbReference type="Gene3D" id="2.40.170.20">
    <property type="entry name" value="TonB-dependent receptor, beta-barrel domain"/>
    <property type="match status" value="1"/>
</dbReference>
<keyword evidence="11" id="KW-1185">Reference proteome</keyword>
<name>A0A1T5LJ73_9GAMM</name>
<evidence type="ECO:0000256" key="3">
    <source>
        <dbReference type="ARBA" id="ARBA00022452"/>
    </source>
</evidence>
<feature type="domain" description="TonB-dependent transporter Oar-like beta-barrel" evidence="9">
    <location>
        <begin position="583"/>
        <end position="861"/>
    </location>
</feature>
<dbReference type="PANTHER" id="PTHR30069:SF46">
    <property type="entry name" value="OAR PROTEIN"/>
    <property type="match status" value="1"/>
</dbReference>
<feature type="signal peptide" evidence="8">
    <location>
        <begin position="1"/>
        <end position="33"/>
    </location>
</feature>
<dbReference type="OrthoDB" id="9768147at2"/>
<comment type="similarity">
    <text evidence="7">Belongs to the TonB-dependent receptor family.</text>
</comment>
<dbReference type="GO" id="GO:0004180">
    <property type="term" value="F:carboxypeptidase activity"/>
    <property type="evidence" value="ECO:0007669"/>
    <property type="project" value="UniProtKB-KW"/>
</dbReference>
<reference evidence="10 11" key="1">
    <citation type="submission" date="2017-02" db="EMBL/GenBank/DDBJ databases">
        <authorList>
            <person name="Peterson S.W."/>
        </authorList>
    </citation>
    <scope>NUCLEOTIDE SEQUENCE [LARGE SCALE GENOMIC DNA]</scope>
    <source>
        <strain evidence="10 11">P15</strain>
    </source>
</reference>
<keyword evidence="5 7" id="KW-0472">Membrane</keyword>
<feature type="chain" id="PRO_5011984494" evidence="8">
    <location>
        <begin position="34"/>
        <end position="998"/>
    </location>
</feature>
<gene>
    <name evidence="10" type="ORF">SAMN06296058_2606</name>
</gene>
<feature type="domain" description="TonB-dependent transporter Oar-like beta-barrel" evidence="9">
    <location>
        <begin position="323"/>
        <end position="576"/>
    </location>
</feature>
<evidence type="ECO:0000256" key="5">
    <source>
        <dbReference type="ARBA" id="ARBA00023136"/>
    </source>
</evidence>
<dbReference type="PROSITE" id="PS52016">
    <property type="entry name" value="TONB_DEPENDENT_REC_3"/>
    <property type="match status" value="1"/>
</dbReference>
<keyword evidence="8" id="KW-0732">Signal</keyword>
<dbReference type="Pfam" id="PF25183">
    <property type="entry name" value="OMP_b-brl_4"/>
    <property type="match status" value="2"/>
</dbReference>
<dbReference type="SUPFAM" id="SSF49478">
    <property type="entry name" value="Cna protein B-type domain"/>
    <property type="match status" value="1"/>
</dbReference>
<dbReference type="Proteomes" id="UP000190341">
    <property type="component" value="Unassembled WGS sequence"/>
</dbReference>
<keyword evidence="10" id="KW-0645">Protease</keyword>
<keyword evidence="10" id="KW-0378">Hydrolase</keyword>
<dbReference type="SUPFAM" id="SSF56935">
    <property type="entry name" value="Porins"/>
    <property type="match status" value="1"/>
</dbReference>
<accession>A0A1T5LJ73</accession>
<dbReference type="EMBL" id="FUZV01000002">
    <property type="protein sequence ID" value="SKC76021.1"/>
    <property type="molecule type" value="Genomic_DNA"/>
</dbReference>
<evidence type="ECO:0000256" key="2">
    <source>
        <dbReference type="ARBA" id="ARBA00022448"/>
    </source>
</evidence>
<dbReference type="InterPro" id="IPR036942">
    <property type="entry name" value="Beta-barrel_TonB_sf"/>
</dbReference>
<organism evidence="10 11">
    <name type="scientific">Pseudoxanthomonas indica</name>
    <dbReference type="NCBI Taxonomy" id="428993"/>
    <lineage>
        <taxon>Bacteria</taxon>
        <taxon>Pseudomonadati</taxon>
        <taxon>Pseudomonadota</taxon>
        <taxon>Gammaproteobacteria</taxon>
        <taxon>Lysobacterales</taxon>
        <taxon>Lysobacteraceae</taxon>
        <taxon>Pseudoxanthomonas</taxon>
    </lineage>
</organism>
<sequence>MTTHKGRNYWSAGVKRTALSLALTACFAGGVQAQSNTSGSVFGTAASGDTITVVNTQTGLSRTVTANADGTYRVSALPAGDYKVTRSSAAGESSERTTRVNTGAGANVSFVTAAASSETSNLDAVTVIGASAVNPIDVSSVESVTILTEAQIDRIPVPRSVTNVALLAPGTVRGDGRFGNLASFGGSSVAENVYYINGFNVTNIVNGLAFSELPFEAIQEQQIKTGGYGAEFGRSLGGVINITTKQGTNEWKAGANVFYSPDSLASGTPLAYDPERDGSYRIVDTDSKKDSVVYNVYGGGPLIKDRLFFFGLFQGTKEDEILNYAAGHDSSTLDSPQGLVKLDWYISDNHRLELTAFRDKEVTDGITYSRADGDFTIGGGTRTGTFRTETGGDNYIGRWTGYITENLTLSALYGKGKYSRGEVNSNAADCPVVIDVRSSGTPPLGASGCWVGTGVVGIPDAGDERTAWRFDGEWVLGDHTVRFGLDDETFETVDGSEYSGAGYWRYLNASPGARLANGAIVPDGVTEVVRFRYFGNGGNFETQNSAWYLEDTWQITDTLNLYGGIRNESFKNLNSNGGAFVDIKDTWAPRLGFSWDVNGDSTFKVFGNAGRYYIPVYSNTNVRLAGAELDYQEFYTFSAIDPVTGVPTLGTEIGTRSYTSSGEVPDPRAVVDNDLDPMYQDEYIAGIQFQLAPNWTAGVRAIYRELKSGMDDICSGDGAEAWALQNGYSEDQAGAIAEALSHCFLTNPGQNLSANVDLDGTGELSVVNIPATAIGIPEAKRKYSALEFMLEKAWDNKWFMSASYTFAKSKGNTEGYVKSDNGQGDAGITQDFDYPGLMDGSYGYLPNDRRHSFKLFGAYALTDELRIGANLLVQSGRPVNCFGIYPADGPDQHASGYGVASFYCGANGSYDYANSLHPRGTSGRVPWVRTLDLQLAYEPQWAPGLNFRIDVNNVLDSDDYYRVQDNWDAGAGEKIYDYKNPRGFVAPRSVMFSIGYDF</sequence>
<dbReference type="Pfam" id="PF13620">
    <property type="entry name" value="CarboxypepD_reg"/>
    <property type="match status" value="1"/>
</dbReference>
<evidence type="ECO:0000256" key="6">
    <source>
        <dbReference type="ARBA" id="ARBA00023237"/>
    </source>
</evidence>
<keyword evidence="3 7" id="KW-1134">Transmembrane beta strand</keyword>
<dbReference type="GO" id="GO:0009279">
    <property type="term" value="C:cell outer membrane"/>
    <property type="evidence" value="ECO:0007669"/>
    <property type="project" value="UniProtKB-SubCell"/>
</dbReference>
<protein>
    <submittedName>
        <fullName evidence="10">Carboxypeptidase regulatory-like domain-containing protein</fullName>
    </submittedName>
</protein>
<evidence type="ECO:0000259" key="9">
    <source>
        <dbReference type="Pfam" id="PF25183"/>
    </source>
</evidence>
<proteinExistence type="inferred from homology"/>